<comment type="similarity">
    <text evidence="1">Belongs to the UPF0065 (bug) family.</text>
</comment>
<reference evidence="4" key="1">
    <citation type="submission" date="2020-07" db="EMBL/GenBank/DDBJ databases">
        <title>Vallitalea pronyensis genome.</title>
        <authorList>
            <person name="Postec A."/>
        </authorList>
    </citation>
    <scope>NUCLEOTIDE SEQUENCE</scope>
    <source>
        <strain evidence="4">FatNI3</strain>
    </source>
</reference>
<dbReference type="SUPFAM" id="SSF53850">
    <property type="entry name" value="Periplasmic binding protein-like II"/>
    <property type="match status" value="1"/>
</dbReference>
<dbReference type="KEGG" id="vpy:HZI73_08085"/>
<keyword evidence="5" id="KW-1185">Reference proteome</keyword>
<evidence type="ECO:0000256" key="1">
    <source>
        <dbReference type="ARBA" id="ARBA00006987"/>
    </source>
</evidence>
<dbReference type="Gene3D" id="3.40.190.10">
    <property type="entry name" value="Periplasmic binding protein-like II"/>
    <property type="match status" value="1"/>
</dbReference>
<dbReference type="PROSITE" id="PS51257">
    <property type="entry name" value="PROKAR_LIPOPROTEIN"/>
    <property type="match status" value="1"/>
</dbReference>
<dbReference type="PIRSF" id="PIRSF017082">
    <property type="entry name" value="YflP"/>
    <property type="match status" value="1"/>
</dbReference>
<dbReference type="Gene3D" id="3.40.190.150">
    <property type="entry name" value="Bordetella uptake gene, domain 1"/>
    <property type="match status" value="1"/>
</dbReference>
<name>A0A8J8SGF5_9FIRM</name>
<evidence type="ECO:0000313" key="5">
    <source>
        <dbReference type="Proteomes" id="UP000683246"/>
    </source>
</evidence>
<dbReference type="Proteomes" id="UP000683246">
    <property type="component" value="Chromosome"/>
</dbReference>
<dbReference type="CDD" id="cd07012">
    <property type="entry name" value="PBP2_Bug_TTT"/>
    <property type="match status" value="1"/>
</dbReference>
<accession>A0A8J8SGF5</accession>
<protein>
    <submittedName>
        <fullName evidence="4">Tripartite tricarboxylate transporter substrate binding protein</fullName>
    </submittedName>
</protein>
<dbReference type="PANTHER" id="PTHR42928:SF5">
    <property type="entry name" value="BLR1237 PROTEIN"/>
    <property type="match status" value="1"/>
</dbReference>
<dbReference type="EMBL" id="CP058649">
    <property type="protein sequence ID" value="QUI22258.1"/>
    <property type="molecule type" value="Genomic_DNA"/>
</dbReference>
<feature type="region of interest" description="Disordered" evidence="2">
    <location>
        <begin position="21"/>
        <end position="55"/>
    </location>
</feature>
<evidence type="ECO:0000256" key="2">
    <source>
        <dbReference type="SAM" id="MobiDB-lite"/>
    </source>
</evidence>
<feature type="signal peptide" evidence="3">
    <location>
        <begin position="1"/>
        <end position="19"/>
    </location>
</feature>
<keyword evidence="3" id="KW-0732">Signal</keyword>
<dbReference type="AlphaFoldDB" id="A0A8J8SGF5"/>
<feature type="compositionally biased region" description="Basic and acidic residues" evidence="2">
    <location>
        <begin position="44"/>
        <end position="54"/>
    </location>
</feature>
<dbReference type="InterPro" id="IPR042100">
    <property type="entry name" value="Bug_dom1"/>
</dbReference>
<evidence type="ECO:0000313" key="4">
    <source>
        <dbReference type="EMBL" id="QUI22258.1"/>
    </source>
</evidence>
<organism evidence="4 5">
    <name type="scientific">Vallitalea pronyensis</name>
    <dbReference type="NCBI Taxonomy" id="1348613"/>
    <lineage>
        <taxon>Bacteria</taxon>
        <taxon>Bacillati</taxon>
        <taxon>Bacillota</taxon>
        <taxon>Clostridia</taxon>
        <taxon>Lachnospirales</taxon>
        <taxon>Vallitaleaceae</taxon>
        <taxon>Vallitalea</taxon>
    </lineage>
</organism>
<dbReference type="PANTHER" id="PTHR42928">
    <property type="entry name" value="TRICARBOXYLATE-BINDING PROTEIN"/>
    <property type="match status" value="1"/>
</dbReference>
<gene>
    <name evidence="4" type="ORF">HZI73_08085</name>
</gene>
<sequence>MKRKLLIVLVMVMTMLVSACSSQQTDSTNKDREEMNGNTASDEGSTKENDDDKGSQAFTMTKDIKIVVPFAAGGVTDIPARIFAKYMDKYSDVKVEVINITGGKGGSAGAKEVQKADPDGTMLVSQPVAFPMMHALGIQDFTYEDFEPVGQWLNSTLAVVVKADSAYETMDDLIAAAKADPGQISMGSVNGTLPFFAILEIGAQGDATFKMADLAQTNKSSELLGGRVDGYVDAIGAVRQFIDSGEFRCLGVITDVEVAGYEDIPTFAELGFKDFGYLKQVQGLWAPKGTPKETVDYINELMKLAAEDEECQAEFANLAYKTSYMSVDDYTTFMKETYATFQEKAKLVTGK</sequence>
<dbReference type="InterPro" id="IPR005064">
    <property type="entry name" value="BUG"/>
</dbReference>
<dbReference type="RefSeq" id="WP_212697740.1">
    <property type="nucleotide sequence ID" value="NZ_CP058649.1"/>
</dbReference>
<proteinExistence type="inferred from homology"/>
<dbReference type="Pfam" id="PF03401">
    <property type="entry name" value="TctC"/>
    <property type="match status" value="1"/>
</dbReference>
<feature type="chain" id="PRO_5038888202" evidence="3">
    <location>
        <begin position="20"/>
        <end position="351"/>
    </location>
</feature>
<evidence type="ECO:0000256" key="3">
    <source>
        <dbReference type="SAM" id="SignalP"/>
    </source>
</evidence>